<dbReference type="Pfam" id="PF25917">
    <property type="entry name" value="BSH_RND"/>
    <property type="match status" value="1"/>
</dbReference>
<evidence type="ECO:0000313" key="6">
    <source>
        <dbReference type="EMBL" id="RQW64719.1"/>
    </source>
</evidence>
<feature type="domain" description="Multidrug resistance protein MdtA-like barrel-sandwich hybrid" evidence="5">
    <location>
        <begin position="43"/>
        <end position="177"/>
    </location>
</feature>
<dbReference type="PANTHER" id="PTHR30367">
    <property type="entry name" value="P-HYDROXYBENZOIC ACID EFFLUX PUMP SUBUNIT AAEA-RELATED"/>
    <property type="match status" value="1"/>
</dbReference>
<dbReference type="InterPro" id="IPR058625">
    <property type="entry name" value="MdtA-like_BSH"/>
</dbReference>
<keyword evidence="3" id="KW-0472">Membrane</keyword>
<dbReference type="EMBL" id="RJVQ01000001">
    <property type="protein sequence ID" value="RQW64719.1"/>
    <property type="molecule type" value="Genomic_DNA"/>
</dbReference>
<feature type="domain" description="Multidrug resistance protein MdtA-like alpha-helical hairpin" evidence="4">
    <location>
        <begin position="83"/>
        <end position="152"/>
    </location>
</feature>
<evidence type="ECO:0000256" key="1">
    <source>
        <dbReference type="ARBA" id="ARBA00004167"/>
    </source>
</evidence>
<evidence type="ECO:0000313" key="7">
    <source>
        <dbReference type="Proteomes" id="UP000281112"/>
    </source>
</evidence>
<dbReference type="Gene3D" id="1.10.287.470">
    <property type="entry name" value="Helix hairpin bin"/>
    <property type="match status" value="1"/>
</dbReference>
<dbReference type="InterPro" id="IPR058624">
    <property type="entry name" value="MdtA-like_HH"/>
</dbReference>
<dbReference type="PANTHER" id="PTHR30367:SF1">
    <property type="entry name" value="MULTIDRUG RESISTANCE PROTEIN MDTN"/>
    <property type="match status" value="1"/>
</dbReference>
<dbReference type="GO" id="GO:0016020">
    <property type="term" value="C:membrane"/>
    <property type="evidence" value="ECO:0007669"/>
    <property type="project" value="InterPro"/>
</dbReference>
<dbReference type="InterPro" id="IPR050393">
    <property type="entry name" value="MFP_Efflux_Pump"/>
</dbReference>
<gene>
    <name evidence="6" type="ORF">EES38_01340</name>
</gene>
<dbReference type="Gene3D" id="2.40.30.170">
    <property type="match status" value="1"/>
</dbReference>
<protein>
    <submittedName>
        <fullName evidence="6">HlyD family secretion protein</fullName>
    </submittedName>
</protein>
<keyword evidence="3" id="KW-1133">Transmembrane helix</keyword>
<evidence type="ECO:0000259" key="5">
    <source>
        <dbReference type="Pfam" id="PF25917"/>
    </source>
</evidence>
<dbReference type="Gene3D" id="2.40.50.100">
    <property type="match status" value="1"/>
</dbReference>
<dbReference type="Pfam" id="PF25876">
    <property type="entry name" value="HH_MFP_RND"/>
    <property type="match status" value="1"/>
</dbReference>
<comment type="caution">
    <text evidence="6">The sequence shown here is derived from an EMBL/GenBank/DDBJ whole genome shotgun (WGS) entry which is preliminary data.</text>
</comment>
<comment type="subcellular location">
    <subcellularLocation>
        <location evidence="1">Membrane</location>
        <topology evidence="1">Single-pass membrane protein</topology>
    </subcellularLocation>
</comment>
<reference evidence="6 7" key="1">
    <citation type="submission" date="2018-11" db="EMBL/GenBank/DDBJ databases">
        <title>Vibrio LJC006 sp. nov., isolated from seawater during the bloom of the enteromorpha.</title>
        <authorList>
            <person name="Liang J."/>
        </authorList>
    </citation>
    <scope>NUCLEOTIDE SEQUENCE [LARGE SCALE GENOMIC DNA]</scope>
    <source>
        <strain evidence="6 7">LJC006</strain>
    </source>
</reference>
<dbReference type="OrthoDB" id="8958519at2"/>
<accession>A0A3N9TK62</accession>
<comment type="similarity">
    <text evidence="2">Belongs to the membrane fusion protein (MFP) (TC 8.A.1) family.</text>
</comment>
<evidence type="ECO:0000259" key="4">
    <source>
        <dbReference type="Pfam" id="PF25876"/>
    </source>
</evidence>
<name>A0A3N9TK62_9VIBR</name>
<dbReference type="RefSeq" id="WP_124935369.1">
    <property type="nucleotide sequence ID" value="NZ_RJVQ01000001.1"/>
</dbReference>
<dbReference type="AlphaFoldDB" id="A0A3N9TK62"/>
<dbReference type="InterPro" id="IPR006143">
    <property type="entry name" value="RND_pump_MFP"/>
</dbReference>
<feature type="transmembrane region" description="Helical" evidence="3">
    <location>
        <begin position="5"/>
        <end position="26"/>
    </location>
</feature>
<sequence>MKRDIYAYITTVTLVVAAGFSLFLVISDNLLPFTTQATLKTTSVDVVPEVKGYIKDVFVKEGQHVEAGTPLFVIDKSEYEIDLQRAQATYLQAQSRWDKAQTYLKRVRVLSHNSSVSQEAYDDAYSDERAAKAAFMAAEADRNLAKLNLDRTLVKAKGTGIVTNLTYSKGMYVSPTTPVIHLVKNNDQWLEVDFTEKGLSALKTHNTVNIVYDAIPNQVYQGTIVSIDHAISSGLSAKNQLGQISNETRWIRPQQKIRVRVQPNQRPQEVVAGSRASVMVRDTMNVSDVWMTVLSWFRFVY</sequence>
<organism evidence="6 7">
    <name type="scientific">Vibrio viridaestus</name>
    <dbReference type="NCBI Taxonomy" id="2487322"/>
    <lineage>
        <taxon>Bacteria</taxon>
        <taxon>Pseudomonadati</taxon>
        <taxon>Pseudomonadota</taxon>
        <taxon>Gammaproteobacteria</taxon>
        <taxon>Vibrionales</taxon>
        <taxon>Vibrionaceae</taxon>
        <taxon>Vibrio</taxon>
    </lineage>
</organism>
<keyword evidence="3" id="KW-0812">Transmembrane</keyword>
<dbReference type="NCBIfam" id="TIGR01730">
    <property type="entry name" value="RND_mfp"/>
    <property type="match status" value="1"/>
</dbReference>
<dbReference type="GO" id="GO:0022857">
    <property type="term" value="F:transmembrane transporter activity"/>
    <property type="evidence" value="ECO:0007669"/>
    <property type="project" value="InterPro"/>
</dbReference>
<evidence type="ECO:0000256" key="3">
    <source>
        <dbReference type="SAM" id="Phobius"/>
    </source>
</evidence>
<evidence type="ECO:0000256" key="2">
    <source>
        <dbReference type="ARBA" id="ARBA00009477"/>
    </source>
</evidence>
<keyword evidence="7" id="KW-1185">Reference proteome</keyword>
<dbReference type="SUPFAM" id="SSF111369">
    <property type="entry name" value="HlyD-like secretion proteins"/>
    <property type="match status" value="1"/>
</dbReference>
<dbReference type="Proteomes" id="UP000281112">
    <property type="component" value="Unassembled WGS sequence"/>
</dbReference>
<proteinExistence type="inferred from homology"/>